<sequence length="958" mass="106099">MATELGHLARGAVAAILCLLLLVFQVTPSAGASISGGNNGTCISTERDALLSLKANLLDPGGRLSSWHGQDCCRWKGVGCSKRTGHVVKLDLHTAGEDYKNYNILMLSRDEMGSSLAGLQQLRYLDLSLNDFNGTNIPASVGSLENLRYLNLSSSSFSGRIHSQLGNLSNLEYLDASGGEDLHVIDLAWLSRLSLLGYLDLRGVDLSALRDYWVHMVNMLVSLRVLRLGGCGLITGTMSTTRKSNLTHLQVLDLSSNSFNASLDEHYYWFWDLTSLKELYLSYCDWHGSIPQELGSMTSLQVIDFSYNDLVGLIPSNLENLCNLEVLRLDENNINARMEEFMDRLPRCSWSTIQMLSVRYSNMTGELPIWIGNMTSLGVLSASKNKITGTVPLGIGALGNLTMLDFSYNKLKGVLTKEHFSGLSNLESLDFSSNSLEMAIEPDWVPPFRLNILGLDSCRVGPHFPKWLRQQTNIGFLRLGNANLDDIIPDWFWVTFSRAFYLDASGNMLRGSLPENLQHISAESIDLGSNKLTGQVPHLLLNISYLNLSSNSFSGSLPSELKAPRLQQLLLANNQITGTIPSSMCQLTGLQQLDLSGNNLTGDIMQCWKESDKSSSMFSANSADQFGSIMIGLALNNNDLSGEFPTFLQSASQLVFLDLSYNRFSGTLPKWLPEKMPYLQIFRVRSNMFSGHIPKNITCLQSLYYLDIASNNISGTIPWSLSNLKAMSVISHNNEDPYHEESIPITTKGQTRDYSFEIYKLLVNLDLSCNTLTGQIPEEISLLIGLTSLNLSSNQLVGKIPNLIGDLKQLESLDLSYNELSGEIPSGLSDLTYMSHLNLSYNNLSGPIPLGRQLQALDNQIDIYIGNPGLCGYPLSKNCSTHDTEQSVHEDANHVSPLYLGMSIGFVVGLWTVFCTMLLRRTWASAYFQIIDKLYDEVYVRVAIAWARMAKKTHNDTA</sequence>
<proteinExistence type="predicted"/>
<protein>
    <submittedName>
        <fullName evidence="1">Uncharacterized protein</fullName>
    </submittedName>
</protein>
<reference evidence="1" key="2">
    <citation type="submission" date="2025-09" db="UniProtKB">
        <authorList>
            <consortium name="EnsemblPlants"/>
        </authorList>
    </citation>
    <scope>IDENTIFICATION</scope>
</reference>
<dbReference type="EnsemblPlants" id="AVESA.00010b.r2.7AG1188270.1">
    <property type="protein sequence ID" value="AVESA.00010b.r2.7AG1188270.1.CDS.1"/>
    <property type="gene ID" value="AVESA.00010b.r2.7AG1188270"/>
</dbReference>
<evidence type="ECO:0000313" key="1">
    <source>
        <dbReference type="EnsemblPlants" id="AVESA.00010b.r2.7AG1188270.1.CDS.1"/>
    </source>
</evidence>
<keyword evidence="2" id="KW-1185">Reference proteome</keyword>
<accession>A0ACD5ZGH1</accession>
<dbReference type="Proteomes" id="UP001732700">
    <property type="component" value="Chromosome 7A"/>
</dbReference>
<evidence type="ECO:0000313" key="2">
    <source>
        <dbReference type="Proteomes" id="UP001732700"/>
    </source>
</evidence>
<reference evidence="1" key="1">
    <citation type="submission" date="2021-05" db="EMBL/GenBank/DDBJ databases">
        <authorList>
            <person name="Scholz U."/>
            <person name="Mascher M."/>
            <person name="Fiebig A."/>
        </authorList>
    </citation>
    <scope>NUCLEOTIDE SEQUENCE [LARGE SCALE GENOMIC DNA]</scope>
</reference>
<organism evidence="1 2">
    <name type="scientific">Avena sativa</name>
    <name type="common">Oat</name>
    <dbReference type="NCBI Taxonomy" id="4498"/>
    <lineage>
        <taxon>Eukaryota</taxon>
        <taxon>Viridiplantae</taxon>
        <taxon>Streptophyta</taxon>
        <taxon>Embryophyta</taxon>
        <taxon>Tracheophyta</taxon>
        <taxon>Spermatophyta</taxon>
        <taxon>Magnoliopsida</taxon>
        <taxon>Liliopsida</taxon>
        <taxon>Poales</taxon>
        <taxon>Poaceae</taxon>
        <taxon>BOP clade</taxon>
        <taxon>Pooideae</taxon>
        <taxon>Poodae</taxon>
        <taxon>Poeae</taxon>
        <taxon>Poeae Chloroplast Group 1 (Aveneae type)</taxon>
        <taxon>Aveninae</taxon>
        <taxon>Avena</taxon>
    </lineage>
</organism>
<name>A0ACD5ZGH1_AVESA</name>